<reference evidence="3" key="1">
    <citation type="submission" date="2025-08" db="UniProtKB">
        <authorList>
            <consortium name="Ensembl"/>
        </authorList>
    </citation>
    <scope>IDENTIFICATION</scope>
</reference>
<name>A0A8C6EPW7_MARMA</name>
<reference evidence="3" key="2">
    <citation type="submission" date="2025-09" db="UniProtKB">
        <authorList>
            <consortium name="Ensembl"/>
        </authorList>
    </citation>
    <scope>IDENTIFICATION</scope>
</reference>
<sequence length="126" mass="14241">GWAKGRTVGKMATIGSYISKRIVGEADGGKLFTPEEYEGYKKKVLPMRLQNRLFVSWRSPTGMDCKLVGPETLCFCTHRFWAGAVNQWQSACLTSVRHWVQSLAPHKSKQINACYLSTTKKKKKNT</sequence>
<dbReference type="GeneTree" id="ENSGT00770000120611"/>
<accession>A0A8C6EPW7</accession>
<dbReference type="InterPro" id="IPR026755">
    <property type="entry name" value="Fam221a/b"/>
</dbReference>
<organism evidence="3 4">
    <name type="scientific">Marmota marmota marmota</name>
    <name type="common">Alpine marmot</name>
    <dbReference type="NCBI Taxonomy" id="9994"/>
    <lineage>
        <taxon>Eukaryota</taxon>
        <taxon>Metazoa</taxon>
        <taxon>Chordata</taxon>
        <taxon>Craniata</taxon>
        <taxon>Vertebrata</taxon>
        <taxon>Euteleostomi</taxon>
        <taxon>Mammalia</taxon>
        <taxon>Eutheria</taxon>
        <taxon>Euarchontoglires</taxon>
        <taxon>Glires</taxon>
        <taxon>Rodentia</taxon>
        <taxon>Sciuromorpha</taxon>
        <taxon>Sciuridae</taxon>
        <taxon>Xerinae</taxon>
        <taxon>Marmotini</taxon>
        <taxon>Marmota</taxon>
    </lineage>
</organism>
<keyword evidence="4" id="KW-1185">Reference proteome</keyword>
<protein>
    <recommendedName>
        <fullName evidence="2">Protein FAM221A</fullName>
    </recommendedName>
</protein>
<dbReference type="Pfam" id="PF14753">
    <property type="entry name" value="FAM221"/>
    <property type="match status" value="1"/>
</dbReference>
<evidence type="ECO:0000256" key="2">
    <source>
        <dbReference type="ARBA" id="ARBA00039630"/>
    </source>
</evidence>
<evidence type="ECO:0000313" key="4">
    <source>
        <dbReference type="Proteomes" id="UP000694407"/>
    </source>
</evidence>
<evidence type="ECO:0000256" key="1">
    <source>
        <dbReference type="ARBA" id="ARBA00011026"/>
    </source>
</evidence>
<comment type="similarity">
    <text evidence="1">Belongs to the FAM221 family.</text>
</comment>
<evidence type="ECO:0000313" key="3">
    <source>
        <dbReference type="Ensembl" id="ENSMMMP00000006055.1"/>
    </source>
</evidence>
<dbReference type="Ensembl" id="ENSMMMT00000006875.1">
    <property type="protein sequence ID" value="ENSMMMP00000006055.1"/>
    <property type="gene ID" value="ENSMMMG00000005429.1"/>
</dbReference>
<dbReference type="PANTHER" id="PTHR31214">
    <property type="entry name" value="PROTEIN FAM221A-RELATED"/>
    <property type="match status" value="1"/>
</dbReference>
<dbReference type="Proteomes" id="UP000694407">
    <property type="component" value="Unplaced"/>
</dbReference>
<dbReference type="AlphaFoldDB" id="A0A8C6EPW7"/>
<proteinExistence type="inferred from homology"/>
<dbReference type="PANTHER" id="PTHR31214:SF2">
    <property type="entry name" value="PROTEIN FAM221A"/>
    <property type="match status" value="1"/>
</dbReference>